<name>A0ABN7XPZ6_GIGMA</name>
<feature type="compositionally biased region" description="Basic residues" evidence="1">
    <location>
        <begin position="29"/>
        <end position="39"/>
    </location>
</feature>
<reference evidence="2 3" key="1">
    <citation type="submission" date="2021-06" db="EMBL/GenBank/DDBJ databases">
        <authorList>
            <person name="Kallberg Y."/>
            <person name="Tangrot J."/>
            <person name="Rosling A."/>
        </authorList>
    </citation>
    <scope>NUCLEOTIDE SEQUENCE [LARGE SCALE GENOMIC DNA]</scope>
    <source>
        <strain evidence="2 3">120-4 pot B 10/14</strain>
    </source>
</reference>
<keyword evidence="3" id="KW-1185">Reference proteome</keyword>
<feature type="non-terminal residue" evidence="2">
    <location>
        <position position="1"/>
    </location>
</feature>
<dbReference type="Proteomes" id="UP000789901">
    <property type="component" value="Unassembled WGS sequence"/>
</dbReference>
<comment type="caution">
    <text evidence="2">The sequence shown here is derived from an EMBL/GenBank/DDBJ whole genome shotgun (WGS) entry which is preliminary data.</text>
</comment>
<evidence type="ECO:0000313" key="2">
    <source>
        <dbReference type="EMBL" id="CAG8856530.1"/>
    </source>
</evidence>
<organism evidence="2 3">
    <name type="scientific">Gigaspora margarita</name>
    <dbReference type="NCBI Taxonomy" id="4874"/>
    <lineage>
        <taxon>Eukaryota</taxon>
        <taxon>Fungi</taxon>
        <taxon>Fungi incertae sedis</taxon>
        <taxon>Mucoromycota</taxon>
        <taxon>Glomeromycotina</taxon>
        <taxon>Glomeromycetes</taxon>
        <taxon>Diversisporales</taxon>
        <taxon>Gigasporaceae</taxon>
        <taxon>Gigaspora</taxon>
    </lineage>
</organism>
<feature type="compositionally biased region" description="Basic residues" evidence="1">
    <location>
        <begin position="1"/>
        <end position="11"/>
    </location>
</feature>
<feature type="non-terminal residue" evidence="2">
    <location>
        <position position="112"/>
    </location>
</feature>
<accession>A0ABN7XPZ6</accession>
<gene>
    <name evidence="2" type="ORF">GMARGA_LOCUS45351</name>
</gene>
<feature type="region of interest" description="Disordered" evidence="1">
    <location>
        <begin position="1"/>
        <end position="40"/>
    </location>
</feature>
<evidence type="ECO:0000256" key="1">
    <source>
        <dbReference type="SAM" id="MobiDB-lite"/>
    </source>
</evidence>
<protein>
    <submittedName>
        <fullName evidence="2">34980_t:CDS:1</fullName>
    </submittedName>
</protein>
<sequence>KPVTRSTKKKINTTQTEPGTFELSTNFSKPKKPRKLHQAKGKECGNVFKVTGYFKYTSDDLQSDEYAEHYYQTPPEQTFVEDQQIRDRNTHSSFAATKYQYKVPNMRSSVSK</sequence>
<evidence type="ECO:0000313" key="3">
    <source>
        <dbReference type="Proteomes" id="UP000789901"/>
    </source>
</evidence>
<dbReference type="EMBL" id="CAJVQB010161052">
    <property type="protein sequence ID" value="CAG8856530.1"/>
    <property type="molecule type" value="Genomic_DNA"/>
</dbReference>
<proteinExistence type="predicted"/>
<feature type="compositionally biased region" description="Polar residues" evidence="1">
    <location>
        <begin position="12"/>
        <end position="28"/>
    </location>
</feature>